<gene>
    <name evidence="2" type="ORF">Plil01_001518100</name>
</gene>
<protein>
    <submittedName>
        <fullName evidence="2">Unnamed protein product</fullName>
    </submittedName>
</protein>
<evidence type="ECO:0000256" key="1">
    <source>
        <dbReference type="SAM" id="MobiDB-lite"/>
    </source>
</evidence>
<evidence type="ECO:0000313" key="2">
    <source>
        <dbReference type="EMBL" id="GMF35770.1"/>
    </source>
</evidence>
<reference evidence="2" key="1">
    <citation type="submission" date="2023-04" db="EMBL/GenBank/DDBJ databases">
        <title>Phytophthora lilii NBRC 32176.</title>
        <authorList>
            <person name="Ichikawa N."/>
            <person name="Sato H."/>
            <person name="Tonouchi N."/>
        </authorList>
    </citation>
    <scope>NUCLEOTIDE SEQUENCE</scope>
    <source>
        <strain evidence="2">NBRC 32176</strain>
    </source>
</reference>
<dbReference type="GO" id="GO:0005546">
    <property type="term" value="F:phosphatidylinositol-4,5-bisphosphate binding"/>
    <property type="evidence" value="ECO:0007669"/>
    <property type="project" value="TreeGrafter"/>
</dbReference>
<dbReference type="GO" id="GO:0000145">
    <property type="term" value="C:exocyst"/>
    <property type="evidence" value="ECO:0007669"/>
    <property type="project" value="TreeGrafter"/>
</dbReference>
<evidence type="ECO:0000313" key="3">
    <source>
        <dbReference type="Proteomes" id="UP001165083"/>
    </source>
</evidence>
<organism evidence="2 3">
    <name type="scientific">Phytophthora lilii</name>
    <dbReference type="NCBI Taxonomy" id="2077276"/>
    <lineage>
        <taxon>Eukaryota</taxon>
        <taxon>Sar</taxon>
        <taxon>Stramenopiles</taxon>
        <taxon>Oomycota</taxon>
        <taxon>Peronosporomycetes</taxon>
        <taxon>Peronosporales</taxon>
        <taxon>Peronosporaceae</taxon>
        <taxon>Phytophthora</taxon>
    </lineage>
</organism>
<dbReference type="GO" id="GO:0006893">
    <property type="term" value="P:Golgi to plasma membrane transport"/>
    <property type="evidence" value="ECO:0007669"/>
    <property type="project" value="TreeGrafter"/>
</dbReference>
<dbReference type="PANTHER" id="PTHR16092:SF14">
    <property type="entry name" value="EXOCYST COMPLEX COMPONENT 1 ISOFORM X1"/>
    <property type="match status" value="1"/>
</dbReference>
<dbReference type="AlphaFoldDB" id="A0A9W6XCG0"/>
<dbReference type="GO" id="GO:0006887">
    <property type="term" value="P:exocytosis"/>
    <property type="evidence" value="ECO:0007669"/>
    <property type="project" value="TreeGrafter"/>
</dbReference>
<keyword evidence="3" id="KW-1185">Reference proteome</keyword>
<accession>A0A9W6XCG0</accession>
<comment type="caution">
    <text evidence="2">The sequence shown here is derived from an EMBL/GenBank/DDBJ whole genome shotgun (WGS) entry which is preliminary data.</text>
</comment>
<dbReference type="OrthoDB" id="27109at2759"/>
<sequence length="562" mass="62145">MMLFAKAELRKNGSLEVDPAVAEEASAGKKVVDNNVGIDVSGLRLASPESDEALALLNDVDWNEVHLSAVEEDLRKKLRALEDENIAFLLSLDGDTAVSPLPATIGTNGTSASKSTSVDKILEAIDAVQQCITLIQEWTNESDESLSQTSSSMQHFEALNNQLEMHFKNSVSLEEVLSKMMTQVEIPREHMKIFVSPVDVFPGEVEGSSTGIGSGNDGGRDVGVAERIRTTIAAVTVMDQAIKSTQAFPASEMVAFRARGDELSKLAFGFGEKLCVAFDAFLQRKIKQWTATRGGSGDGARGRDRREPSTSLSGSDDMNWNFTSDPLHNVLAYYQTLFAHVNSLDARILVALRQTYSKQVAGVYNAHAQSLFRCLREKLPRTSTHHFHKPTAIQSRGIHLSSSYFSVGDTMCAAPLMQQALEHLTPLIMSEQRLVGRLFFPSPTDRGNSRGGKHELEDLTVMMENVFEKLLKRMNEFGEAAGLRNILDALALVVLVNGNLEEYRQQSAFLYNVMVSFQLQMKRMLIKFTEEQVCHQTFWLFTDFSVLIRCCCESGKPSGNLD</sequence>
<proteinExistence type="predicted"/>
<dbReference type="PANTHER" id="PTHR16092">
    <property type="entry name" value="SEC3/SYNTAXIN-RELATED"/>
    <property type="match status" value="1"/>
</dbReference>
<name>A0A9W6XCG0_9STRA</name>
<dbReference type="EMBL" id="BSXW01001317">
    <property type="protein sequence ID" value="GMF35770.1"/>
    <property type="molecule type" value="Genomic_DNA"/>
</dbReference>
<dbReference type="Proteomes" id="UP001165083">
    <property type="component" value="Unassembled WGS sequence"/>
</dbReference>
<feature type="region of interest" description="Disordered" evidence="1">
    <location>
        <begin position="292"/>
        <end position="317"/>
    </location>
</feature>
<dbReference type="GO" id="GO:0005886">
    <property type="term" value="C:plasma membrane"/>
    <property type="evidence" value="ECO:0007669"/>
    <property type="project" value="TreeGrafter"/>
</dbReference>